<comment type="caution">
    <text evidence="1">The sequence shown here is derived from an EMBL/GenBank/DDBJ whole genome shotgun (WGS) entry which is preliminary data.</text>
</comment>
<organism evidence="1 2">
    <name type="scientific">Chaetomium tenue</name>
    <dbReference type="NCBI Taxonomy" id="1854479"/>
    <lineage>
        <taxon>Eukaryota</taxon>
        <taxon>Fungi</taxon>
        <taxon>Dikarya</taxon>
        <taxon>Ascomycota</taxon>
        <taxon>Pezizomycotina</taxon>
        <taxon>Sordariomycetes</taxon>
        <taxon>Sordariomycetidae</taxon>
        <taxon>Sordariales</taxon>
        <taxon>Chaetomiaceae</taxon>
        <taxon>Chaetomium</taxon>
    </lineage>
</organism>
<sequence>MSTAFRRPTINRLQRLLTTHTLPSPSPSLPSRRLLLPRQTTGTSLFSTSSAARNKPNTTTTTNNTKGSSNAKVDTTASGNPAYPKFNLRSIVPNPRMRKALMVVLGVMVVAESWMWITYWPRVMGWWKGGEGNGTEGEGSG</sequence>
<proteinExistence type="predicted"/>
<accession>A0ACB7NZD3</accession>
<evidence type="ECO:0000313" key="1">
    <source>
        <dbReference type="EMBL" id="KAH6616936.1"/>
    </source>
</evidence>
<protein>
    <submittedName>
        <fullName evidence="1">Uncharacterized protein</fullName>
    </submittedName>
</protein>
<reference evidence="1 2" key="1">
    <citation type="journal article" date="2021" name="Nat. Commun.">
        <title>Genetic determinants of endophytism in the Arabidopsis root mycobiome.</title>
        <authorList>
            <person name="Mesny F."/>
            <person name="Miyauchi S."/>
            <person name="Thiergart T."/>
            <person name="Pickel B."/>
            <person name="Atanasova L."/>
            <person name="Karlsson M."/>
            <person name="Huettel B."/>
            <person name="Barry K.W."/>
            <person name="Haridas S."/>
            <person name="Chen C."/>
            <person name="Bauer D."/>
            <person name="Andreopoulos W."/>
            <person name="Pangilinan J."/>
            <person name="LaButti K."/>
            <person name="Riley R."/>
            <person name="Lipzen A."/>
            <person name="Clum A."/>
            <person name="Drula E."/>
            <person name="Henrissat B."/>
            <person name="Kohler A."/>
            <person name="Grigoriev I.V."/>
            <person name="Martin F.M."/>
            <person name="Hacquard S."/>
        </authorList>
    </citation>
    <scope>NUCLEOTIDE SEQUENCE [LARGE SCALE GENOMIC DNA]</scope>
    <source>
        <strain evidence="1 2">MPI-SDFR-AT-0079</strain>
    </source>
</reference>
<gene>
    <name evidence="1" type="ORF">F5144DRAFT_633240</name>
</gene>
<evidence type="ECO:0000313" key="2">
    <source>
        <dbReference type="Proteomes" id="UP000724584"/>
    </source>
</evidence>
<dbReference type="Proteomes" id="UP000724584">
    <property type="component" value="Unassembled WGS sequence"/>
</dbReference>
<keyword evidence="2" id="KW-1185">Reference proteome</keyword>
<dbReference type="EMBL" id="JAGIZQ010000007">
    <property type="protein sequence ID" value="KAH6616936.1"/>
    <property type="molecule type" value="Genomic_DNA"/>
</dbReference>
<name>A0ACB7NZD3_9PEZI</name>